<dbReference type="SMART" id="SM00382">
    <property type="entry name" value="AAA"/>
    <property type="match status" value="1"/>
</dbReference>
<dbReference type="Pfam" id="PF13335">
    <property type="entry name" value="Mg_chelatase_C"/>
    <property type="match status" value="1"/>
</dbReference>
<accession>A0AAP2RIS2</accession>
<evidence type="ECO:0000256" key="1">
    <source>
        <dbReference type="ARBA" id="ARBA00006354"/>
    </source>
</evidence>
<protein>
    <submittedName>
        <fullName evidence="3">YifB family Mg chelatase-like AAA ATPase</fullName>
    </submittedName>
</protein>
<dbReference type="Pfam" id="PF13541">
    <property type="entry name" value="ChlI"/>
    <property type="match status" value="1"/>
</dbReference>
<dbReference type="InterPro" id="IPR045006">
    <property type="entry name" value="CHLI-like"/>
</dbReference>
<dbReference type="InterPro" id="IPR003593">
    <property type="entry name" value="AAA+_ATPase"/>
</dbReference>
<dbReference type="Gene3D" id="3.30.230.10">
    <property type="match status" value="1"/>
</dbReference>
<evidence type="ECO:0000259" key="2">
    <source>
        <dbReference type="SMART" id="SM00382"/>
    </source>
</evidence>
<evidence type="ECO:0000313" key="3">
    <source>
        <dbReference type="EMBL" id="MCD2492395.1"/>
    </source>
</evidence>
<dbReference type="InterPro" id="IPR014721">
    <property type="entry name" value="Ribsml_uS5_D2-typ_fold_subgr"/>
</dbReference>
<dbReference type="SUPFAM" id="SSF54211">
    <property type="entry name" value="Ribosomal protein S5 domain 2-like"/>
    <property type="match status" value="1"/>
</dbReference>
<dbReference type="CDD" id="cd00009">
    <property type="entry name" value="AAA"/>
    <property type="match status" value="1"/>
</dbReference>
<dbReference type="PANTHER" id="PTHR32039:SF7">
    <property type="entry name" value="COMPETENCE PROTEIN COMM"/>
    <property type="match status" value="1"/>
</dbReference>
<organism evidence="3 4">
    <name type="scientific">Lientehia hominis</name>
    <dbReference type="NCBI Taxonomy" id="2897778"/>
    <lineage>
        <taxon>Bacteria</taxon>
        <taxon>Bacillati</taxon>
        <taxon>Bacillota</taxon>
        <taxon>Clostridia</taxon>
        <taxon>Lachnospirales</taxon>
        <taxon>Lachnospiraceae</taxon>
        <taxon>Lientehia</taxon>
    </lineage>
</organism>
<proteinExistence type="inferred from homology"/>
<dbReference type="GO" id="GO:0005524">
    <property type="term" value="F:ATP binding"/>
    <property type="evidence" value="ECO:0007669"/>
    <property type="project" value="InterPro"/>
</dbReference>
<dbReference type="InterPro" id="IPR025158">
    <property type="entry name" value="Mg_chelat-rel_C"/>
</dbReference>
<reference evidence="3 4" key="1">
    <citation type="submission" date="2021-11" db="EMBL/GenBank/DDBJ databases">
        <title>Lacrimispora sp. nov. NSJ-141 isolated from human feces.</title>
        <authorList>
            <person name="Abdugheni R."/>
        </authorList>
    </citation>
    <scope>NUCLEOTIDE SEQUENCE [LARGE SCALE GENOMIC DNA]</scope>
    <source>
        <strain evidence="3 4">NSJ-141</strain>
    </source>
</reference>
<comment type="caution">
    <text evidence="3">The sequence shown here is derived from an EMBL/GenBank/DDBJ whole genome shotgun (WGS) entry which is preliminary data.</text>
</comment>
<dbReference type="InterPro" id="IPR004482">
    <property type="entry name" value="Mg_chelat-rel"/>
</dbReference>
<name>A0AAP2RIS2_9FIRM</name>
<dbReference type="NCBIfam" id="TIGR00368">
    <property type="entry name" value="YifB family Mg chelatase-like AAA ATPase"/>
    <property type="match status" value="1"/>
</dbReference>
<dbReference type="Proteomes" id="UP001299265">
    <property type="component" value="Unassembled WGS sequence"/>
</dbReference>
<dbReference type="Gene3D" id="3.40.50.300">
    <property type="entry name" value="P-loop containing nucleotide triphosphate hydrolases"/>
    <property type="match status" value="1"/>
</dbReference>
<dbReference type="RefSeq" id="WP_231062298.1">
    <property type="nucleotide sequence ID" value="NZ_JAJNOR010000004.1"/>
</dbReference>
<keyword evidence="4" id="KW-1185">Reference proteome</keyword>
<dbReference type="InterPro" id="IPR027417">
    <property type="entry name" value="P-loop_NTPase"/>
</dbReference>
<feature type="domain" description="AAA+ ATPase" evidence="2">
    <location>
        <begin position="212"/>
        <end position="394"/>
    </location>
</feature>
<dbReference type="InterPro" id="IPR020568">
    <property type="entry name" value="Ribosomal_Su5_D2-typ_SF"/>
</dbReference>
<dbReference type="EMBL" id="JAJNOR010000004">
    <property type="protein sequence ID" value="MCD2492395.1"/>
    <property type="molecule type" value="Genomic_DNA"/>
</dbReference>
<dbReference type="InterPro" id="IPR000523">
    <property type="entry name" value="Mg_chelatse_chII-like_cat_dom"/>
</dbReference>
<gene>
    <name evidence="3" type="ORF">LQE92_07080</name>
</gene>
<sequence>MYSKVYSAAIQGMEGRLVTVEADVSDGLPSFDMVGALSTEVKEAAPRVRTALKNAGYRLPPKRIVINLAPADVRKDGTLFDLPVAVAVLAAMDIIPAENLEGLLLAGELGLGGELRPVAGVMALAACAQESGLSEMLVPDGNVQEGAVNQEIRVCGASHLNEVVKLLKEPDMRKAVRVDLASCMENRHSGMDFKDIRGQETARRAAEIAAAGMHNLLLLGPPGVGKTLIARCIPGILPKLTLAESLEISRINSICGLMPEGTALLMERPFRAPHHTVTAAALTGGGRVPRPGELSLASHGVLFLDELPEMSRMSLEALRQPLEEKRVVVSRLYGSYEFPAKFMLVAAMNPCPCGYFPDRNKCRCSAPQIQKYLGKLSRPLMDRIDISVTVERLPFRELQEKNGHAEASGIIRERVEKARLAQKERFAGTDFLYNSSIPGCRILEYCSLGKPEEEFMRKAFDTMEMSARAYHRVLRVARTIADLEGAVIVEKKHLKEAILYGAPKLQKM</sequence>
<dbReference type="Pfam" id="PF01078">
    <property type="entry name" value="Mg_chelatase"/>
    <property type="match status" value="1"/>
</dbReference>
<dbReference type="AlphaFoldDB" id="A0AAP2RIS2"/>
<evidence type="ECO:0000313" key="4">
    <source>
        <dbReference type="Proteomes" id="UP001299265"/>
    </source>
</evidence>
<comment type="similarity">
    <text evidence="1">Belongs to the Mg-chelatase subunits D/I family. ComM subfamily.</text>
</comment>
<dbReference type="PANTHER" id="PTHR32039">
    <property type="entry name" value="MAGNESIUM-CHELATASE SUBUNIT CHLI"/>
    <property type="match status" value="1"/>
</dbReference>
<dbReference type="SUPFAM" id="SSF52540">
    <property type="entry name" value="P-loop containing nucleoside triphosphate hydrolases"/>
    <property type="match status" value="1"/>
</dbReference>